<dbReference type="AlphaFoldDB" id="E4N679"/>
<dbReference type="KEGG" id="ksk:KSE_08730"/>
<name>E4N679_KITSK</name>
<dbReference type="Proteomes" id="UP000007076">
    <property type="component" value="Chromosome"/>
</dbReference>
<sequence>MFDSKNPSPKNSWDEGLARRMKALACTAPLQALDENKGSLRWADAEIYQLAEVALHTIDQVTVSMDFDSGADQDRVLSQTSRFVALQAPDRSDDEHHKIALHVLQRLINVGTVDRSFSQVYGTVDNNGVYQRFTFEFNLLVERAGSDNRIYLRATDEAINVLVGALDTDVQSAQVAAEVKLDNLIKRGRLAEAKMAAEQARYRTVQYGEMLRQLLEATTRNVRAVDWEHEVPLLLGEALDHIEQRYHAEHHILTNISEARDRSDDEQHKQRAAELVVIVRDCIRRHMQLQKRLLTAGELFRSEQDRQQFVEPPRTATIDLHGQLLTPMLGLPIRDAVELGTSFFRDAGGLKRTSALGLPSFVTRLLRPAPERQHLGIEIPDPEIQRTEDHAPFSVDDWNTTDALLSLHRRPRRLSRLLAEAEEISPAAAALLLHRAVHAFSPQIGQHVDRGDPHALIAVRTGDEFDTPRFGGDDLLLQIALLGLPDDADSHDTDGLADEENPS</sequence>
<dbReference type="HOGENOM" id="CLU_026989_0_0_11"/>
<evidence type="ECO:0000313" key="2">
    <source>
        <dbReference type="Proteomes" id="UP000007076"/>
    </source>
</evidence>
<evidence type="ECO:0000313" key="1">
    <source>
        <dbReference type="EMBL" id="BAJ26710.1"/>
    </source>
</evidence>
<protein>
    <submittedName>
        <fullName evidence="1">Uncharacterized protein</fullName>
    </submittedName>
</protein>
<dbReference type="PATRIC" id="fig|452652.3.peg.860"/>
<dbReference type="STRING" id="452652.KSE_08730"/>
<dbReference type="EMBL" id="AP010968">
    <property type="protein sequence ID" value="BAJ26710.1"/>
    <property type="molecule type" value="Genomic_DNA"/>
</dbReference>
<reference evidence="1 2" key="1">
    <citation type="journal article" date="2010" name="DNA Res.">
        <title>Genome sequence of Kitasatospora setae NBRC 14216T: an evolutionary snapshot of the family Streptomycetaceae.</title>
        <authorList>
            <person name="Ichikawa N."/>
            <person name="Oguchi A."/>
            <person name="Ikeda H."/>
            <person name="Ishikawa J."/>
            <person name="Kitani S."/>
            <person name="Watanabe Y."/>
            <person name="Nakamura S."/>
            <person name="Katano Y."/>
            <person name="Kishi E."/>
            <person name="Sasagawa M."/>
            <person name="Ankai A."/>
            <person name="Fukui S."/>
            <person name="Hashimoto Y."/>
            <person name="Kamata S."/>
            <person name="Otoguro M."/>
            <person name="Tanikawa S."/>
            <person name="Nihira T."/>
            <person name="Horinouchi S."/>
            <person name="Ohnishi Y."/>
            <person name="Hayakawa M."/>
            <person name="Kuzuyama T."/>
            <person name="Arisawa A."/>
            <person name="Nomoto F."/>
            <person name="Miura H."/>
            <person name="Takahashi Y."/>
            <person name="Fujita N."/>
        </authorList>
    </citation>
    <scope>NUCLEOTIDE SEQUENCE [LARGE SCALE GENOMIC DNA]</scope>
    <source>
        <strain evidence="2">ATCC 33774 / DSM 43861 / JCM 3304 / KCC A-0304 / NBRC 14216 / KM-6054</strain>
    </source>
</reference>
<proteinExistence type="predicted"/>
<gene>
    <name evidence="1" type="ordered locus">KSE_08730</name>
</gene>
<dbReference type="eggNOG" id="ENOG5032S76">
    <property type="taxonomic scope" value="Bacteria"/>
</dbReference>
<accession>E4N679</accession>
<keyword evidence="2" id="KW-1185">Reference proteome</keyword>
<organism evidence="1 2">
    <name type="scientific">Kitasatospora setae (strain ATCC 33774 / DSM 43861 / JCM 3304 / KCC A-0304 / NBRC 14216 / KM-6054)</name>
    <name type="common">Streptomyces setae</name>
    <dbReference type="NCBI Taxonomy" id="452652"/>
    <lineage>
        <taxon>Bacteria</taxon>
        <taxon>Bacillati</taxon>
        <taxon>Actinomycetota</taxon>
        <taxon>Actinomycetes</taxon>
        <taxon>Kitasatosporales</taxon>
        <taxon>Streptomycetaceae</taxon>
        <taxon>Kitasatospora</taxon>
    </lineage>
</organism>